<accession>A0ABS3CY55</accession>
<dbReference type="Gene3D" id="3.90.1170.50">
    <property type="entry name" value="Aldehyde oxidase/xanthine dehydrogenase, a/b hammerhead"/>
    <property type="match status" value="1"/>
</dbReference>
<gene>
    <name evidence="3" type="ORF">J0A65_16670</name>
</gene>
<dbReference type="PROSITE" id="PS51318">
    <property type="entry name" value="TAT"/>
    <property type="match status" value="1"/>
</dbReference>
<dbReference type="InterPro" id="IPR008274">
    <property type="entry name" value="AldOxase/xan_DH_MoCoBD1"/>
</dbReference>
<dbReference type="RefSeq" id="WP_206595452.1">
    <property type="nucleotide sequence ID" value="NZ_JAFKCS010000019.1"/>
</dbReference>
<dbReference type="InterPro" id="IPR046867">
    <property type="entry name" value="AldOxase/xan_DH_MoCoBD2"/>
</dbReference>
<dbReference type="SUPFAM" id="SSF56003">
    <property type="entry name" value="Molybdenum cofactor-binding domain"/>
    <property type="match status" value="2"/>
</dbReference>
<dbReference type="Pfam" id="PF20256">
    <property type="entry name" value="MoCoBD_2"/>
    <property type="match status" value="2"/>
</dbReference>
<dbReference type="EMBL" id="JAFKCS010000019">
    <property type="protein sequence ID" value="MBN7821505.1"/>
    <property type="molecule type" value="Genomic_DNA"/>
</dbReference>
<evidence type="ECO:0000256" key="1">
    <source>
        <dbReference type="SAM" id="SignalP"/>
    </source>
</evidence>
<dbReference type="InterPro" id="IPR037165">
    <property type="entry name" value="AldOxase/xan_DH_Mopterin-bd_sf"/>
</dbReference>
<proteinExistence type="predicted"/>
<feature type="chain" id="PRO_5046581242" evidence="1">
    <location>
        <begin position="36"/>
        <end position="719"/>
    </location>
</feature>
<protein>
    <submittedName>
        <fullName evidence="3">Xanthine dehydrogenase family protein molybdopterin-binding subunit</fullName>
    </submittedName>
</protein>
<reference evidence="3 4" key="1">
    <citation type="submission" date="2021-03" db="EMBL/GenBank/DDBJ databases">
        <title>novel species isolated from a fishpond in China.</title>
        <authorList>
            <person name="Lu H."/>
            <person name="Cai Z."/>
        </authorList>
    </citation>
    <scope>NUCLEOTIDE SEQUENCE [LARGE SCALE GENOMIC DNA]</scope>
    <source>
        <strain evidence="3 4">Y57</strain>
    </source>
</reference>
<keyword evidence="4" id="KW-1185">Reference proteome</keyword>
<dbReference type="InterPro" id="IPR006311">
    <property type="entry name" value="TAT_signal"/>
</dbReference>
<sequence length="719" mass="77378">MKSLNSTSMDRRQFLKVTSLAGVGFAIGPVGFANAADQNKHQSLGNFVRISKDNLVTVIIKHLDKGQGVTTGLTAIVAEELDADWQQMRWEFAPADAERYNNLFFGKFQGTGGSTSVANSWMQLRQAGAAARAMLVDAAAKVWGEDAASLRTQAGKVINASGKQLSYGELAELAGTQPIPAEPVLKTPDQFRIIGQHIPRIDSPEKTTGKAIYTIDVRRPGMLHAVVLHAPKFGAVLKTVDDSAAKKVPGVKAVVRIERGIAVLATSHWSALQGRNALIAQWDESQAETRSSSTLWDEYRALLAKPGHVVREDGDADKALANSNNKLSLTFELPFLAHATMEPLNCVVELVDNQCQIWTGSQMPTVDKMVAAQIVGLPPEQLQIHTQLAGGSFGRRASPNADYVAEACMIAKAINGSAPVSLQWSREDDMKAGYYRPMALHQFHAALDAEGKPVAWHQRVVSQSIMRGTPFEGMVRGPIDPTMVEGGSTLPYAIANLKVDAHEHKSGIPTLWWRSVGHSHNAYVTEVFMDEVARLGGQDPLTLRLALLANHPRHAGVLKLAAEKAGWGKALPDNQAMGLAVHESFNSFVAQVALVTMHQDGTYKVNKIVCAVDCGIAITPDVIKAQMEGGIGYGLGAAMGEAITVKEGAVEQNNFYDYLPMRIQHMPDVEVHILASDQAPTGVGEPGLPPAAPAVANALRKFLKGPLTKLPFGTKLDLA</sequence>
<dbReference type="InterPro" id="IPR052516">
    <property type="entry name" value="N-heterocyclic_Hydroxylase"/>
</dbReference>
<comment type="caution">
    <text evidence="3">The sequence shown here is derived from an EMBL/GenBank/DDBJ whole genome shotgun (WGS) entry which is preliminary data.</text>
</comment>
<feature type="signal peptide" evidence="1">
    <location>
        <begin position="1"/>
        <end position="35"/>
    </location>
</feature>
<dbReference type="PANTHER" id="PTHR47495">
    <property type="entry name" value="ALDEHYDE DEHYDROGENASE"/>
    <property type="match status" value="1"/>
</dbReference>
<evidence type="ECO:0000313" key="4">
    <source>
        <dbReference type="Proteomes" id="UP000663992"/>
    </source>
</evidence>
<evidence type="ECO:0000259" key="2">
    <source>
        <dbReference type="SMART" id="SM01008"/>
    </source>
</evidence>
<organism evidence="3 4">
    <name type="scientific">Bowmanella yangjiangensis</name>
    <dbReference type="NCBI Taxonomy" id="2811230"/>
    <lineage>
        <taxon>Bacteria</taxon>
        <taxon>Pseudomonadati</taxon>
        <taxon>Pseudomonadota</taxon>
        <taxon>Gammaproteobacteria</taxon>
        <taxon>Alteromonadales</taxon>
        <taxon>Alteromonadaceae</taxon>
        <taxon>Bowmanella</taxon>
    </lineage>
</organism>
<dbReference type="InterPro" id="IPR000674">
    <property type="entry name" value="Ald_Oxase/Xan_DH_a/b"/>
</dbReference>
<dbReference type="PANTHER" id="PTHR47495:SF2">
    <property type="entry name" value="ALDEHYDE DEHYDROGENASE"/>
    <property type="match status" value="1"/>
</dbReference>
<dbReference type="Proteomes" id="UP000663992">
    <property type="component" value="Unassembled WGS sequence"/>
</dbReference>
<keyword evidence="1" id="KW-0732">Signal</keyword>
<evidence type="ECO:0000313" key="3">
    <source>
        <dbReference type="EMBL" id="MBN7821505.1"/>
    </source>
</evidence>
<dbReference type="InterPro" id="IPR012368">
    <property type="entry name" value="OxRdtase_Mopterin-bd_su_IorB"/>
</dbReference>
<feature type="domain" description="Aldehyde oxidase/xanthine dehydrogenase a/b hammerhead" evidence="2">
    <location>
        <begin position="208"/>
        <end position="286"/>
    </location>
</feature>
<dbReference type="PIRSF" id="PIRSF036389">
    <property type="entry name" value="IOR_B"/>
    <property type="match status" value="1"/>
</dbReference>
<name>A0ABS3CY55_9ALTE</name>
<dbReference type="SMART" id="SM01008">
    <property type="entry name" value="Ald_Xan_dh_C"/>
    <property type="match status" value="1"/>
</dbReference>
<dbReference type="Gene3D" id="3.30.365.10">
    <property type="entry name" value="Aldehyde oxidase/xanthine dehydrogenase, molybdopterin binding domain"/>
    <property type="match status" value="4"/>
</dbReference>
<dbReference type="Pfam" id="PF02738">
    <property type="entry name" value="MoCoBD_1"/>
    <property type="match status" value="1"/>
</dbReference>